<gene>
    <name evidence="1" type="ORF">Vadar_001590</name>
</gene>
<evidence type="ECO:0000313" key="1">
    <source>
        <dbReference type="EMBL" id="KAH7856461.1"/>
    </source>
</evidence>
<reference evidence="1 2" key="1">
    <citation type="journal article" date="2021" name="Hortic Res">
        <title>High-quality reference genome and annotation aids understanding of berry development for evergreen blueberry (Vaccinium darrowii).</title>
        <authorList>
            <person name="Yu J."/>
            <person name="Hulse-Kemp A.M."/>
            <person name="Babiker E."/>
            <person name="Staton M."/>
        </authorList>
    </citation>
    <scope>NUCLEOTIDE SEQUENCE [LARGE SCALE GENOMIC DNA]</scope>
    <source>
        <strain evidence="2">cv. NJ 8807/NJ 8810</strain>
        <tissue evidence="1">Young leaf</tissue>
    </source>
</reference>
<comment type="caution">
    <text evidence="1">The sequence shown here is derived from an EMBL/GenBank/DDBJ whole genome shotgun (WGS) entry which is preliminary data.</text>
</comment>
<keyword evidence="2" id="KW-1185">Reference proteome</keyword>
<dbReference type="Proteomes" id="UP000828048">
    <property type="component" value="Chromosome 3"/>
</dbReference>
<evidence type="ECO:0000313" key="2">
    <source>
        <dbReference type="Proteomes" id="UP000828048"/>
    </source>
</evidence>
<name>A0ACB7YS14_9ERIC</name>
<accession>A0ACB7YS14</accession>
<dbReference type="EMBL" id="CM037153">
    <property type="protein sequence ID" value="KAH7856461.1"/>
    <property type="molecule type" value="Genomic_DNA"/>
</dbReference>
<organism evidence="1 2">
    <name type="scientific">Vaccinium darrowii</name>
    <dbReference type="NCBI Taxonomy" id="229202"/>
    <lineage>
        <taxon>Eukaryota</taxon>
        <taxon>Viridiplantae</taxon>
        <taxon>Streptophyta</taxon>
        <taxon>Embryophyta</taxon>
        <taxon>Tracheophyta</taxon>
        <taxon>Spermatophyta</taxon>
        <taxon>Magnoliopsida</taxon>
        <taxon>eudicotyledons</taxon>
        <taxon>Gunneridae</taxon>
        <taxon>Pentapetalae</taxon>
        <taxon>asterids</taxon>
        <taxon>Ericales</taxon>
        <taxon>Ericaceae</taxon>
        <taxon>Vaccinioideae</taxon>
        <taxon>Vaccinieae</taxon>
        <taxon>Vaccinium</taxon>
    </lineage>
</organism>
<proteinExistence type="predicted"/>
<protein>
    <submittedName>
        <fullName evidence="1">Uncharacterized protein</fullName>
    </submittedName>
</protein>
<sequence>MAEVSFLHPHNDDEDEDDLIEALNSGPYYQSNSHHDSFDDTFDDLFHSSDPFDSHPDHLSLALAHPHPNPTAPNLPRPDSISAADIFHRENQVNFVMDLFHQRVEQTSMSGPDPVNEMGPTRLELDLGLGFDDGSFDDGNFGFRVGVRVFSDSEEDENEFLEMGLNAEDNNDCGLDENNGCGLELGFDDGDEGNFGFRVGVARFVSDSEEDENEFLEMGLNAEENNDDCGLDDNNGRDDDNTSLQLCWDSFQLEDSRDGVEDFEWEEVDGRVDERELLSMFDMDEDLDVSSVVPSVIPIPEEEEEEEETGADMAGEMRSNNLEWEVLLNVHNLETHLTLEHDGVENLEYLGDHDTVEYEMLFGQFAENENAMIGRPPAAKTIVENLDSVVMTNEDVENDNSLCAVCKDGMSVGEKAKQLPCSHRYHGDCIVPWLGIRNTCPVCRYELPTDDPDYERRRKTQRAGRGH</sequence>